<evidence type="ECO:0000313" key="2">
    <source>
        <dbReference type="EMBL" id="NLR66477.1"/>
    </source>
</evidence>
<comment type="caution">
    <text evidence="2">The sequence shown here is derived from an EMBL/GenBank/DDBJ whole genome shotgun (WGS) entry which is preliminary data.</text>
</comment>
<organism evidence="2 3">
    <name type="scientific">Chitinophaga varians</name>
    <dbReference type="NCBI Taxonomy" id="2202339"/>
    <lineage>
        <taxon>Bacteria</taxon>
        <taxon>Pseudomonadati</taxon>
        <taxon>Bacteroidota</taxon>
        <taxon>Chitinophagia</taxon>
        <taxon>Chitinophagales</taxon>
        <taxon>Chitinophagaceae</taxon>
        <taxon>Chitinophaga</taxon>
    </lineage>
</organism>
<proteinExistence type="predicted"/>
<evidence type="ECO:0000313" key="3">
    <source>
        <dbReference type="Proteomes" id="UP000570474"/>
    </source>
</evidence>
<dbReference type="Proteomes" id="UP000570474">
    <property type="component" value="Unassembled WGS sequence"/>
</dbReference>
<name>A0A847S0T0_9BACT</name>
<keyword evidence="3" id="KW-1185">Reference proteome</keyword>
<dbReference type="InterPro" id="IPR004360">
    <property type="entry name" value="Glyas_Fos-R_dOase_dom"/>
</dbReference>
<dbReference type="InterPro" id="IPR037523">
    <property type="entry name" value="VOC_core"/>
</dbReference>
<dbReference type="Gene3D" id="3.10.180.10">
    <property type="entry name" value="2,3-Dihydroxybiphenyl 1,2-Dioxygenase, domain 1"/>
    <property type="match status" value="1"/>
</dbReference>
<accession>A0A847S0T0</accession>
<dbReference type="AlphaFoldDB" id="A0A847S0T0"/>
<dbReference type="Pfam" id="PF00903">
    <property type="entry name" value="Glyoxalase"/>
    <property type="match status" value="1"/>
</dbReference>
<dbReference type="EMBL" id="JABAIA010000002">
    <property type="protein sequence ID" value="NLR66477.1"/>
    <property type="molecule type" value="Genomic_DNA"/>
</dbReference>
<feature type="domain" description="VOC" evidence="1">
    <location>
        <begin position="8"/>
        <end position="124"/>
    </location>
</feature>
<protein>
    <submittedName>
        <fullName evidence="2">VOC family protein</fullName>
    </submittedName>
</protein>
<reference evidence="2 3" key="1">
    <citation type="submission" date="2020-04" db="EMBL/GenBank/DDBJ databases">
        <authorList>
            <person name="Yin C."/>
        </authorList>
    </citation>
    <scope>NUCLEOTIDE SEQUENCE [LARGE SCALE GENOMIC DNA]</scope>
    <source>
        <strain evidence="2 3">Ae27</strain>
    </source>
</reference>
<dbReference type="PROSITE" id="PS51819">
    <property type="entry name" value="VOC"/>
    <property type="match status" value="1"/>
</dbReference>
<gene>
    <name evidence="2" type="ORF">HGH92_19365</name>
</gene>
<dbReference type="RefSeq" id="WP_168872400.1">
    <property type="nucleotide sequence ID" value="NZ_JABAIA010000002.1"/>
</dbReference>
<dbReference type="SUPFAM" id="SSF54593">
    <property type="entry name" value="Glyoxalase/Bleomycin resistance protein/Dihydroxybiphenyl dioxygenase"/>
    <property type="match status" value="1"/>
</dbReference>
<evidence type="ECO:0000259" key="1">
    <source>
        <dbReference type="PROSITE" id="PS51819"/>
    </source>
</evidence>
<dbReference type="PANTHER" id="PTHR33993">
    <property type="entry name" value="GLYOXALASE-RELATED"/>
    <property type="match status" value="1"/>
</dbReference>
<dbReference type="InterPro" id="IPR052164">
    <property type="entry name" value="Anthracycline_SecMetBiosynth"/>
</dbReference>
<sequence>MNKQTIRGVATISFYAADHEAAKQWYTELLGMAPYFDVPGYSEFRIGDYQHELGIIDSRYAPPGATNGPAGAVLYWHTDDLKGTLDRLIALGATEYQPITERGHGFVTASVTDPFGNILGIMYNPHYLNILESKTAAAAGS</sequence>
<dbReference type="InterPro" id="IPR029068">
    <property type="entry name" value="Glyas_Bleomycin-R_OHBP_Dase"/>
</dbReference>